<evidence type="ECO:0000256" key="3">
    <source>
        <dbReference type="ARBA" id="ARBA00022630"/>
    </source>
</evidence>
<keyword evidence="4" id="KW-0274">FAD</keyword>
<dbReference type="GO" id="GO:0019646">
    <property type="term" value="P:aerobic electron transport chain"/>
    <property type="evidence" value="ECO:0007669"/>
    <property type="project" value="TreeGrafter"/>
</dbReference>
<dbReference type="InterPro" id="IPR036188">
    <property type="entry name" value="FAD/NAD-bd_sf"/>
</dbReference>
<dbReference type="PRINTS" id="PR00368">
    <property type="entry name" value="FADPNR"/>
</dbReference>
<dbReference type="InterPro" id="IPR051169">
    <property type="entry name" value="NADH-Q_oxidoreductase"/>
</dbReference>
<dbReference type="Pfam" id="PF07992">
    <property type="entry name" value="Pyr_redox_2"/>
    <property type="match status" value="1"/>
</dbReference>
<organism evidence="7 8">
    <name type="scientific">Helicobacter anseris</name>
    <dbReference type="NCBI Taxonomy" id="375926"/>
    <lineage>
        <taxon>Bacteria</taxon>
        <taxon>Pseudomonadati</taxon>
        <taxon>Campylobacterota</taxon>
        <taxon>Epsilonproteobacteria</taxon>
        <taxon>Campylobacterales</taxon>
        <taxon>Helicobacteraceae</taxon>
        <taxon>Helicobacter</taxon>
    </lineage>
</organism>
<evidence type="ECO:0000259" key="6">
    <source>
        <dbReference type="Pfam" id="PF07992"/>
    </source>
</evidence>
<dbReference type="Gene3D" id="3.50.50.100">
    <property type="match status" value="1"/>
</dbReference>
<dbReference type="PANTHER" id="PTHR42913:SF3">
    <property type="entry name" value="64 KDA MITOCHONDRIAL NADH DEHYDROGENASE (EUROFUNG)"/>
    <property type="match status" value="1"/>
</dbReference>
<evidence type="ECO:0000313" key="7">
    <source>
        <dbReference type="EMBL" id="RDU72490.1"/>
    </source>
</evidence>
<keyword evidence="3" id="KW-0285">Flavoprotein</keyword>
<keyword evidence="5" id="KW-0560">Oxidoreductase</keyword>
<dbReference type="InterPro" id="IPR023753">
    <property type="entry name" value="FAD/NAD-binding_dom"/>
</dbReference>
<evidence type="ECO:0000256" key="4">
    <source>
        <dbReference type="ARBA" id="ARBA00022827"/>
    </source>
</evidence>
<gene>
    <name evidence="7" type="ORF">CQA57_06760</name>
</gene>
<dbReference type="GO" id="GO:0003955">
    <property type="term" value="F:NAD(P)H dehydrogenase (quinone) activity"/>
    <property type="evidence" value="ECO:0007669"/>
    <property type="project" value="TreeGrafter"/>
</dbReference>
<accession>A0A3D8J5G6</accession>
<comment type="cofactor">
    <cofactor evidence="1">
        <name>FAD</name>
        <dbReference type="ChEBI" id="CHEBI:57692"/>
    </cofactor>
</comment>
<comment type="caution">
    <text evidence="7">The sequence shown here is derived from an EMBL/GenBank/DDBJ whole genome shotgun (WGS) entry which is preliminary data.</text>
</comment>
<dbReference type="OrthoDB" id="9781621at2"/>
<reference evidence="7 8" key="1">
    <citation type="submission" date="2018-04" db="EMBL/GenBank/DDBJ databases">
        <title>Novel Campyloabacter and Helicobacter Species and Strains.</title>
        <authorList>
            <person name="Mannion A.J."/>
            <person name="Shen Z."/>
            <person name="Fox J.G."/>
        </authorList>
    </citation>
    <scope>NUCLEOTIDE SEQUENCE [LARGE SCALE GENOMIC DNA]</scope>
    <source>
        <strain evidence="7 8">MIT 04-9362</strain>
    </source>
</reference>
<proteinExistence type="inferred from homology"/>
<dbReference type="PANTHER" id="PTHR42913">
    <property type="entry name" value="APOPTOSIS-INDUCING FACTOR 1"/>
    <property type="match status" value="1"/>
</dbReference>
<dbReference type="AlphaFoldDB" id="A0A3D8J5G6"/>
<dbReference type="EMBL" id="NXLX01000019">
    <property type="protein sequence ID" value="RDU72490.1"/>
    <property type="molecule type" value="Genomic_DNA"/>
</dbReference>
<evidence type="ECO:0000256" key="5">
    <source>
        <dbReference type="ARBA" id="ARBA00023002"/>
    </source>
</evidence>
<dbReference type="SUPFAM" id="SSF51905">
    <property type="entry name" value="FAD/NAD(P)-binding domain"/>
    <property type="match status" value="1"/>
</dbReference>
<evidence type="ECO:0000313" key="8">
    <source>
        <dbReference type="Proteomes" id="UP000256695"/>
    </source>
</evidence>
<name>A0A3D8J5G6_9HELI</name>
<dbReference type="RefSeq" id="WP_115579480.1">
    <property type="nucleotide sequence ID" value="NZ_NXLX01000019.1"/>
</dbReference>
<sequence>MKKKILILGGGYGGLKTALTLQKRHADAQITLISKHDYHYQTTLLHKVAIGTLSERKAKIYYRDLLKEVHFIKDKVMEIRPQENKVIGKLDIYEYDILVLGLGFKPDYFDIPGAKEHTYKLSSLNAALRLCKHIEWKFKDYHLTKDKNDLSFIICGAGFTSIEFTAELAHSIKRMCKIYGLNQEDVKISCIGRSKRILPVFDEKLSQKATKKLQDLGVEIITSTSVKECHKDGVVISRNNQDEKIFGNIILWGTGVKGNDTVEYHSPIHSNKGRLKVDSNLKSIDYENMYVVGDCAIYAQKEVVHVPTAQLATQMGEYIGNLLADELEGKMVHEDFKFINRGSICSLGHNDAVGVVFGKSVSGEFGAFMKNLVENRWLFGIGGLKMVLKKGQFRYRSSD</sequence>
<dbReference type="Proteomes" id="UP000256695">
    <property type="component" value="Unassembled WGS sequence"/>
</dbReference>
<feature type="domain" description="FAD/NAD(P)-binding" evidence="6">
    <location>
        <begin position="4"/>
        <end position="315"/>
    </location>
</feature>
<keyword evidence="8" id="KW-1185">Reference proteome</keyword>
<protein>
    <submittedName>
        <fullName evidence="7">NAD(P)/FAD-dependent oxidoreductase</fullName>
    </submittedName>
</protein>
<evidence type="ECO:0000256" key="1">
    <source>
        <dbReference type="ARBA" id="ARBA00001974"/>
    </source>
</evidence>
<comment type="similarity">
    <text evidence="2">Belongs to the NADH dehydrogenase family.</text>
</comment>
<evidence type="ECO:0000256" key="2">
    <source>
        <dbReference type="ARBA" id="ARBA00005272"/>
    </source>
</evidence>